<gene>
    <name evidence="8" type="primary">tadA</name>
    <name evidence="10" type="ORF">SAMN04487909_14041</name>
</gene>
<evidence type="ECO:0000256" key="5">
    <source>
        <dbReference type="ARBA" id="ARBA00022801"/>
    </source>
</evidence>
<evidence type="ECO:0000313" key="10">
    <source>
        <dbReference type="EMBL" id="SDK13770.1"/>
    </source>
</evidence>
<evidence type="ECO:0000256" key="2">
    <source>
        <dbReference type="ARBA" id="ARBA00011738"/>
    </source>
</evidence>
<dbReference type="PROSITE" id="PS00903">
    <property type="entry name" value="CYT_DCMP_DEAMINASES_1"/>
    <property type="match status" value="1"/>
</dbReference>
<keyword evidence="6 8" id="KW-0862">Zinc</keyword>
<evidence type="ECO:0000256" key="4">
    <source>
        <dbReference type="ARBA" id="ARBA00022723"/>
    </source>
</evidence>
<comment type="function">
    <text evidence="8">Catalyzes the deamination of adenosine to inosine at the wobble position 34 of tRNA(Arg2).</text>
</comment>
<evidence type="ECO:0000256" key="8">
    <source>
        <dbReference type="HAMAP-Rule" id="MF_00972"/>
    </source>
</evidence>
<evidence type="ECO:0000256" key="6">
    <source>
        <dbReference type="ARBA" id="ARBA00022833"/>
    </source>
</evidence>
<accession>A0A1G8ZI29</accession>
<dbReference type="HAMAP" id="MF_00972">
    <property type="entry name" value="tRNA_aden_deaminase"/>
    <property type="match status" value="1"/>
</dbReference>
<dbReference type="InterPro" id="IPR058535">
    <property type="entry name" value="MafB19-deam"/>
</dbReference>
<comment type="catalytic activity">
    <reaction evidence="7 8">
        <text>adenosine(34) in tRNA + H2O + H(+) = inosine(34) in tRNA + NH4(+)</text>
        <dbReference type="Rhea" id="RHEA:43168"/>
        <dbReference type="Rhea" id="RHEA-COMP:10373"/>
        <dbReference type="Rhea" id="RHEA-COMP:10374"/>
        <dbReference type="ChEBI" id="CHEBI:15377"/>
        <dbReference type="ChEBI" id="CHEBI:15378"/>
        <dbReference type="ChEBI" id="CHEBI:28938"/>
        <dbReference type="ChEBI" id="CHEBI:74411"/>
        <dbReference type="ChEBI" id="CHEBI:82852"/>
        <dbReference type="EC" id="3.5.4.33"/>
    </reaction>
</comment>
<dbReference type="FunFam" id="3.40.140.10:FF:000005">
    <property type="entry name" value="tRNA-specific adenosine deaminase"/>
    <property type="match status" value="1"/>
</dbReference>
<proteinExistence type="inferred from homology"/>
<feature type="active site" description="Proton donor" evidence="8">
    <location>
        <position position="48"/>
    </location>
</feature>
<comment type="cofactor">
    <cofactor evidence="8">
        <name>Zn(2+)</name>
        <dbReference type="ChEBI" id="CHEBI:29105"/>
    </cofactor>
    <text evidence="8">Binds 1 zinc ion per subunit.</text>
</comment>
<feature type="domain" description="CMP/dCMP-type deaminase" evidence="9">
    <location>
        <begin position="1"/>
        <end position="141"/>
    </location>
</feature>
<dbReference type="PANTHER" id="PTHR11079">
    <property type="entry name" value="CYTOSINE DEAMINASE FAMILY MEMBER"/>
    <property type="match status" value="1"/>
</dbReference>
<feature type="binding site" evidence="8">
    <location>
        <position position="46"/>
    </location>
    <ligand>
        <name>Zn(2+)</name>
        <dbReference type="ChEBI" id="CHEBI:29105"/>
        <note>catalytic</note>
    </ligand>
</feature>
<organism evidence="10 11">
    <name type="scientific">Aneurinibacillus migulanus</name>
    <name type="common">Bacillus migulanus</name>
    <dbReference type="NCBI Taxonomy" id="47500"/>
    <lineage>
        <taxon>Bacteria</taxon>
        <taxon>Bacillati</taxon>
        <taxon>Bacillota</taxon>
        <taxon>Bacilli</taxon>
        <taxon>Bacillales</taxon>
        <taxon>Paenibacillaceae</taxon>
        <taxon>Aneurinibacillus group</taxon>
        <taxon>Aneurinibacillus</taxon>
    </lineage>
</organism>
<feature type="binding site" evidence="8">
    <location>
        <position position="76"/>
    </location>
    <ligand>
        <name>Zn(2+)</name>
        <dbReference type="ChEBI" id="CHEBI:29105"/>
        <note>catalytic</note>
    </ligand>
</feature>
<dbReference type="GO" id="GO:0002100">
    <property type="term" value="P:tRNA wobble adenosine to inosine editing"/>
    <property type="evidence" value="ECO:0007669"/>
    <property type="project" value="UniProtKB-UniRule"/>
</dbReference>
<dbReference type="Gene3D" id="3.40.140.10">
    <property type="entry name" value="Cytidine Deaminase, domain 2"/>
    <property type="match status" value="1"/>
</dbReference>
<dbReference type="InterPro" id="IPR016192">
    <property type="entry name" value="APOBEC/CMP_deaminase_Zn-bd"/>
</dbReference>
<name>A0A1G8ZI29_ANEMI</name>
<dbReference type="EC" id="3.5.4.33" evidence="8"/>
<evidence type="ECO:0000256" key="7">
    <source>
        <dbReference type="ARBA" id="ARBA00048045"/>
    </source>
</evidence>
<dbReference type="InterPro" id="IPR016193">
    <property type="entry name" value="Cytidine_deaminase-like"/>
</dbReference>
<reference evidence="10 11" key="1">
    <citation type="submission" date="2016-10" db="EMBL/GenBank/DDBJ databases">
        <authorList>
            <person name="de Groot N.N."/>
        </authorList>
    </citation>
    <scope>NUCLEOTIDE SEQUENCE [LARGE SCALE GENOMIC DNA]</scope>
    <source>
        <strain evidence="10 11">DSM 2895</strain>
    </source>
</reference>
<sequence>MGLAIAEARKAEALGEVPIGAVIVKDGQVVGRGYNLRETAKDPLAHAELIAIKEASETMGGWRLIGATLYVTLEPCPMCAGAIVQARVPRIVYGAMDPKAGCAGSLMNLLQEERFNHQVEMIQGVREEECSELLKNFFRSLRERRKKKVTE</sequence>
<evidence type="ECO:0000259" key="9">
    <source>
        <dbReference type="PROSITE" id="PS51747"/>
    </source>
</evidence>
<protein>
    <recommendedName>
        <fullName evidence="8">tRNA-specific adenosine deaminase</fullName>
        <ecNumber evidence="8">3.5.4.33</ecNumber>
    </recommendedName>
</protein>
<dbReference type="EMBL" id="FNED01000040">
    <property type="protein sequence ID" value="SDK13770.1"/>
    <property type="molecule type" value="Genomic_DNA"/>
</dbReference>
<keyword evidence="3 8" id="KW-0819">tRNA processing</keyword>
<keyword evidence="4 8" id="KW-0479">Metal-binding</keyword>
<dbReference type="AlphaFoldDB" id="A0A1G8ZI29"/>
<dbReference type="SUPFAM" id="SSF53927">
    <property type="entry name" value="Cytidine deaminase-like"/>
    <property type="match status" value="1"/>
</dbReference>
<keyword evidence="5 8" id="KW-0378">Hydrolase</keyword>
<comment type="subunit">
    <text evidence="2 8">Homodimer.</text>
</comment>
<dbReference type="GO" id="GO:0008270">
    <property type="term" value="F:zinc ion binding"/>
    <property type="evidence" value="ECO:0007669"/>
    <property type="project" value="UniProtKB-UniRule"/>
</dbReference>
<dbReference type="GO" id="GO:0052717">
    <property type="term" value="F:tRNA-specific adenosine-34 deaminase activity"/>
    <property type="evidence" value="ECO:0007669"/>
    <property type="project" value="UniProtKB-UniRule"/>
</dbReference>
<dbReference type="Pfam" id="PF14437">
    <property type="entry name" value="MafB19-deam"/>
    <property type="match status" value="1"/>
</dbReference>
<dbReference type="InterPro" id="IPR028883">
    <property type="entry name" value="tRNA_aden_deaminase"/>
</dbReference>
<comment type="similarity">
    <text evidence="1">Belongs to the cytidine and deoxycytidylate deaminase family. ADAT2 subfamily.</text>
</comment>
<evidence type="ECO:0000313" key="11">
    <source>
        <dbReference type="Proteomes" id="UP000182836"/>
    </source>
</evidence>
<dbReference type="NCBIfam" id="NF008113">
    <property type="entry name" value="PRK10860.1"/>
    <property type="match status" value="1"/>
</dbReference>
<dbReference type="PROSITE" id="PS51747">
    <property type="entry name" value="CYT_DCMP_DEAMINASES_2"/>
    <property type="match status" value="1"/>
</dbReference>
<dbReference type="Proteomes" id="UP000182836">
    <property type="component" value="Unassembled WGS sequence"/>
</dbReference>
<feature type="binding site" evidence="8">
    <location>
        <position position="79"/>
    </location>
    <ligand>
        <name>Zn(2+)</name>
        <dbReference type="ChEBI" id="CHEBI:29105"/>
        <note>catalytic</note>
    </ligand>
</feature>
<evidence type="ECO:0000256" key="3">
    <source>
        <dbReference type="ARBA" id="ARBA00022694"/>
    </source>
</evidence>
<dbReference type="CDD" id="cd01285">
    <property type="entry name" value="nucleoside_deaminase"/>
    <property type="match status" value="1"/>
</dbReference>
<dbReference type="InterPro" id="IPR002125">
    <property type="entry name" value="CMP_dCMP_dom"/>
</dbReference>
<evidence type="ECO:0000256" key="1">
    <source>
        <dbReference type="ARBA" id="ARBA00010669"/>
    </source>
</evidence>
<dbReference type="PANTHER" id="PTHR11079:SF202">
    <property type="entry name" value="TRNA-SPECIFIC ADENOSINE DEAMINASE"/>
    <property type="match status" value="1"/>
</dbReference>